<dbReference type="InterPro" id="IPR012677">
    <property type="entry name" value="Nucleotide-bd_a/b_plait_sf"/>
</dbReference>
<dbReference type="SUPFAM" id="SSF54928">
    <property type="entry name" value="RNA-binding domain, RBD"/>
    <property type="match status" value="3"/>
</dbReference>
<dbReference type="InterPro" id="IPR052462">
    <property type="entry name" value="SLIRP/GR-RBP-like"/>
</dbReference>
<dbReference type="AlphaFoldDB" id="A0A8J1XRT6"/>
<evidence type="ECO:0000256" key="1">
    <source>
        <dbReference type="ARBA" id="ARBA00022884"/>
    </source>
</evidence>
<dbReference type="PROSITE" id="PS50102">
    <property type="entry name" value="RRM"/>
    <property type="match status" value="3"/>
</dbReference>
<proteinExistence type="predicted"/>
<keyword evidence="3" id="KW-1185">Reference proteome</keyword>
<dbReference type="InterPro" id="IPR000504">
    <property type="entry name" value="RRM_dom"/>
</dbReference>
<dbReference type="InterPro" id="IPR035979">
    <property type="entry name" value="RBD_domain_sf"/>
</dbReference>
<dbReference type="PANTHER" id="PTHR48027">
    <property type="entry name" value="HETEROGENEOUS NUCLEAR RIBONUCLEOPROTEIN 87F-RELATED"/>
    <property type="match status" value="1"/>
</dbReference>
<keyword evidence="1" id="KW-0694">RNA-binding</keyword>
<protein>
    <submittedName>
        <fullName evidence="2">Uncharacterized protein</fullName>
    </submittedName>
</protein>
<comment type="caution">
    <text evidence="2">The sequence shown here is derived from an EMBL/GenBank/DDBJ whole genome shotgun (WGS) entry which is preliminary data.</text>
</comment>
<accession>A0A8J1XRT6</accession>
<dbReference type="OrthoDB" id="78437at2759"/>
<name>A0A8J1XRT6_OWEFU</name>
<dbReference type="Proteomes" id="UP000749559">
    <property type="component" value="Unassembled WGS sequence"/>
</dbReference>
<dbReference type="Gene3D" id="3.30.70.330">
    <property type="match status" value="3"/>
</dbReference>
<organism evidence="2 3">
    <name type="scientific">Owenia fusiformis</name>
    <name type="common">Polychaete worm</name>
    <dbReference type="NCBI Taxonomy" id="6347"/>
    <lineage>
        <taxon>Eukaryota</taxon>
        <taxon>Metazoa</taxon>
        <taxon>Spiralia</taxon>
        <taxon>Lophotrochozoa</taxon>
        <taxon>Annelida</taxon>
        <taxon>Polychaeta</taxon>
        <taxon>Sedentaria</taxon>
        <taxon>Canalipalpata</taxon>
        <taxon>Sabellida</taxon>
        <taxon>Oweniida</taxon>
        <taxon>Oweniidae</taxon>
        <taxon>Owenia</taxon>
    </lineage>
</organism>
<evidence type="ECO:0000313" key="2">
    <source>
        <dbReference type="EMBL" id="CAH1789727.1"/>
    </source>
</evidence>
<reference evidence="2" key="1">
    <citation type="submission" date="2022-03" db="EMBL/GenBank/DDBJ databases">
        <authorList>
            <person name="Martin C."/>
        </authorList>
    </citation>
    <scope>NUCLEOTIDE SEQUENCE</scope>
</reference>
<dbReference type="GO" id="GO:0003723">
    <property type="term" value="F:RNA binding"/>
    <property type="evidence" value="ECO:0007669"/>
    <property type="project" value="UniProtKB-UniRule"/>
</dbReference>
<gene>
    <name evidence="2" type="ORF">OFUS_LOCUS15034</name>
</gene>
<sequence length="556" mass="61974">MARGGHSDDPPFSRLFVLCGKKTEEDELKQLFGDYGTLEDVWLVKDRATGIFKGVAYIKFSKASEAASAMEALNGKFVDSAPKGLKVILANKKEEGSRVDNKEEEKMLRLFCIIPSEDTKEDVKEHFEQFGKVQSVMINEDKVTGKRKNFGYVSFFRASHAAKALEECDRKYKPKFAEPRGMKRVRENSGSYDDRSWGGRSDRSGDRYSDRSFYGDRDRHGDRHRDEDRYMDRRRLDRGYGTSGDRGYGGRDMGSRDIGGSSHLMDYGVSAKAMQPGFGMDLYSDVDHENCTNIQIVGSVTLSKGQIMSLCDLIPGLVNVEGAPSSSRMTSSYFVKYSTPQCASYAKAKLHGFEYPIGAKLVVTYSEDQADPSSVQSNLATLAESIAKAGNLLQKAGMGNSIRPDAAQQLNQLVSSIQNVTQGGSMMDGNQAMDRISYTNIPLPPPKPMLSLDTPVAQKTFVVFNPEPIPIHIMEDLFCRFGDMIEAYIVPGRNFGYVKYASKRAAEEAMSVVHGQEVCNSRLKVLPAEESRQEKAKRLRQEQIGDGDTEMRESWD</sequence>
<dbReference type="SMART" id="SM00360">
    <property type="entry name" value="RRM"/>
    <property type="match status" value="3"/>
</dbReference>
<dbReference type="Pfam" id="PF00076">
    <property type="entry name" value="RRM_1"/>
    <property type="match status" value="3"/>
</dbReference>
<evidence type="ECO:0000313" key="3">
    <source>
        <dbReference type="Proteomes" id="UP000749559"/>
    </source>
</evidence>
<dbReference type="EMBL" id="CAIIXF020000007">
    <property type="protein sequence ID" value="CAH1789727.1"/>
    <property type="molecule type" value="Genomic_DNA"/>
</dbReference>